<evidence type="ECO:0000313" key="4">
    <source>
        <dbReference type="EMBL" id="MDQ0532960.1"/>
    </source>
</evidence>
<evidence type="ECO:0000313" key="5">
    <source>
        <dbReference type="Proteomes" id="UP001244552"/>
    </source>
</evidence>
<proteinExistence type="predicted"/>
<dbReference type="Gene3D" id="3.40.250.10">
    <property type="entry name" value="Rhodanese-like domain"/>
    <property type="match status" value="1"/>
</dbReference>
<dbReference type="InterPro" id="IPR001763">
    <property type="entry name" value="Rhodanese-like_dom"/>
</dbReference>
<reference evidence="4 5" key="1">
    <citation type="submission" date="2023-07" db="EMBL/GenBank/DDBJ databases">
        <title>Genomic Encyclopedia of Type Strains, Phase IV (KMG-IV): sequencing the most valuable type-strain genomes for metagenomic binning, comparative biology and taxonomic classification.</title>
        <authorList>
            <person name="Goeker M."/>
        </authorList>
    </citation>
    <scope>NUCLEOTIDE SEQUENCE [LARGE SCALE GENOMIC DNA]</scope>
    <source>
        <strain evidence="4 5">DSM 19922</strain>
    </source>
</reference>
<dbReference type="RefSeq" id="WP_209981267.1">
    <property type="nucleotide sequence ID" value="NZ_JAGINO010000005.1"/>
</dbReference>
<evidence type="ECO:0000256" key="2">
    <source>
        <dbReference type="SAM" id="SignalP"/>
    </source>
</evidence>
<dbReference type="PROSITE" id="PS50206">
    <property type="entry name" value="RHODANESE_3"/>
    <property type="match status" value="1"/>
</dbReference>
<sequence>MPTRFAAAGLALLALLALPAGPARAGGIPQPDGFRQSDYRSPTPDGLDGAETVDTPGVQALLAGGSVRPIFVQRLERSTLPGGPWLQSRPYRQIPGSVWLPNVGVGAPDAETMSWFTAQLDHVTGSDRNRDILFYCLSDCWLSWNAAKRAVLLGYARVHWYPAGIDGWMEAGLPTEEAQPLPPPPAPPPGP</sequence>
<dbReference type="Proteomes" id="UP001244552">
    <property type="component" value="Unassembled WGS sequence"/>
</dbReference>
<accession>A0ABU0MHM9</accession>
<dbReference type="NCBIfam" id="TIGR03865">
    <property type="entry name" value="PQQ_CXXCW"/>
    <property type="match status" value="1"/>
</dbReference>
<feature type="domain" description="Rhodanese" evidence="3">
    <location>
        <begin position="94"/>
        <end position="177"/>
    </location>
</feature>
<dbReference type="SUPFAM" id="SSF52821">
    <property type="entry name" value="Rhodanese/Cell cycle control phosphatase"/>
    <property type="match status" value="1"/>
</dbReference>
<dbReference type="Pfam" id="PF00581">
    <property type="entry name" value="Rhodanese"/>
    <property type="match status" value="1"/>
</dbReference>
<gene>
    <name evidence="4" type="ORF">QO018_001809</name>
</gene>
<dbReference type="InterPro" id="IPR036873">
    <property type="entry name" value="Rhodanese-like_dom_sf"/>
</dbReference>
<evidence type="ECO:0000259" key="3">
    <source>
        <dbReference type="PROSITE" id="PS50206"/>
    </source>
</evidence>
<comment type="caution">
    <text evidence="4">The sequence shown here is derived from an EMBL/GenBank/DDBJ whole genome shotgun (WGS) entry which is preliminary data.</text>
</comment>
<dbReference type="EMBL" id="JAUSVU010000005">
    <property type="protein sequence ID" value="MDQ0532960.1"/>
    <property type="molecule type" value="Genomic_DNA"/>
</dbReference>
<evidence type="ECO:0000256" key="1">
    <source>
        <dbReference type="SAM" id="MobiDB-lite"/>
    </source>
</evidence>
<feature type="signal peptide" evidence="2">
    <location>
        <begin position="1"/>
        <end position="25"/>
    </location>
</feature>
<dbReference type="CDD" id="cd00158">
    <property type="entry name" value="RHOD"/>
    <property type="match status" value="1"/>
</dbReference>
<name>A0ABU0MHM9_9PROT</name>
<keyword evidence="2" id="KW-0732">Signal</keyword>
<feature type="region of interest" description="Disordered" evidence="1">
    <location>
        <begin position="27"/>
        <end position="53"/>
    </location>
</feature>
<keyword evidence="5" id="KW-1185">Reference proteome</keyword>
<protein>
    <submittedName>
        <fullName evidence="4">PQQ-dependent catabolism-associated CXXCW motif protein</fullName>
    </submittedName>
</protein>
<dbReference type="InterPro" id="IPR022376">
    <property type="entry name" value="PQQ_CXXCW"/>
</dbReference>
<feature type="chain" id="PRO_5046195221" evidence="2">
    <location>
        <begin position="26"/>
        <end position="191"/>
    </location>
</feature>
<organism evidence="4 5">
    <name type="scientific">Azospirillum picis</name>
    <dbReference type="NCBI Taxonomy" id="488438"/>
    <lineage>
        <taxon>Bacteria</taxon>
        <taxon>Pseudomonadati</taxon>
        <taxon>Pseudomonadota</taxon>
        <taxon>Alphaproteobacteria</taxon>
        <taxon>Rhodospirillales</taxon>
        <taxon>Azospirillaceae</taxon>
        <taxon>Azospirillum</taxon>
    </lineage>
</organism>